<reference evidence="1" key="1">
    <citation type="submission" date="2022-04" db="EMBL/GenBank/DDBJ databases">
        <title>Roseibium sp. CAU 1639 isolated from mud.</title>
        <authorList>
            <person name="Kim W."/>
        </authorList>
    </citation>
    <scope>NUCLEOTIDE SEQUENCE</scope>
    <source>
        <strain evidence="1">CAU 1639</strain>
    </source>
</reference>
<dbReference type="PANTHER" id="PTHR40267">
    <property type="entry name" value="BLR3294 PROTEIN"/>
    <property type="match status" value="1"/>
</dbReference>
<dbReference type="Pfam" id="PF17645">
    <property type="entry name" value="Amdase"/>
    <property type="match status" value="1"/>
</dbReference>
<dbReference type="Gene3D" id="3.40.50.12500">
    <property type="match status" value="1"/>
</dbReference>
<organism evidence="1 2">
    <name type="scientific">Roseibium sediminicola</name>
    <dbReference type="NCBI Taxonomy" id="2933272"/>
    <lineage>
        <taxon>Bacteria</taxon>
        <taxon>Pseudomonadati</taxon>
        <taxon>Pseudomonadota</taxon>
        <taxon>Alphaproteobacteria</taxon>
        <taxon>Hyphomicrobiales</taxon>
        <taxon>Stappiaceae</taxon>
        <taxon>Roseibium</taxon>
    </lineage>
</organism>
<sequence length="247" mass="26290">MKLEFDTDAGSGSRARMGVIVLETDETLEPEFARMMALDGIALYHSRIPMVPEVSSDTLARMEQDLPAAARLFTSSLDFDVIGYGCTSASTVIGSENVARAINTVFPDAKVTDPLSAIIAAGRCLKATRLGFLTPYVPEVSMRMQQRLIDAGFDIAGFGSFEQGNDRIVSRISERAIAAAAQRVAAAAPCDAIVISCTSLRTASILETIERTAGVPVISSNQALAWHMLHLAGVDDPQPGLGALFRA</sequence>
<accession>A0ABT0H1Y3</accession>
<dbReference type="Proteomes" id="UP001431221">
    <property type="component" value="Unassembled WGS sequence"/>
</dbReference>
<gene>
    <name evidence="1" type="ORF">M0H32_23205</name>
</gene>
<evidence type="ECO:0000313" key="1">
    <source>
        <dbReference type="EMBL" id="MCK7615085.1"/>
    </source>
</evidence>
<dbReference type="PANTHER" id="PTHR40267:SF1">
    <property type="entry name" value="BLR3294 PROTEIN"/>
    <property type="match status" value="1"/>
</dbReference>
<evidence type="ECO:0000313" key="2">
    <source>
        <dbReference type="Proteomes" id="UP001431221"/>
    </source>
</evidence>
<dbReference type="RefSeq" id="WP_248158051.1">
    <property type="nucleotide sequence ID" value="NZ_JALNMJ010000021.1"/>
</dbReference>
<comment type="caution">
    <text evidence="1">The sequence shown here is derived from an EMBL/GenBank/DDBJ whole genome shotgun (WGS) entry which is preliminary data.</text>
</comment>
<name>A0ABT0H1Y3_9HYPH</name>
<dbReference type="PIRSF" id="PIRSF015736">
    <property type="entry name" value="MI"/>
    <property type="match status" value="1"/>
</dbReference>
<dbReference type="InterPro" id="IPR026286">
    <property type="entry name" value="MaiA/AMDase"/>
</dbReference>
<dbReference type="EMBL" id="JALNMJ010000021">
    <property type="protein sequence ID" value="MCK7615085.1"/>
    <property type="molecule type" value="Genomic_DNA"/>
</dbReference>
<protein>
    <submittedName>
        <fullName evidence="1">Aspartate/glutamate racemase family protein</fullName>
    </submittedName>
</protein>
<dbReference type="InterPro" id="IPR053714">
    <property type="entry name" value="Iso_Racemase_Enz_sf"/>
</dbReference>
<proteinExistence type="predicted"/>
<keyword evidence="2" id="KW-1185">Reference proteome</keyword>